<dbReference type="EMBL" id="LAZR01007346">
    <property type="protein sequence ID" value="KKM85840.1"/>
    <property type="molecule type" value="Genomic_DNA"/>
</dbReference>
<dbReference type="AlphaFoldDB" id="A0A0F9NAT8"/>
<sequence>MASAATTAKAAKRQHFIARFYLRNFAEPIFSDNLCVYDMRKQRWEKRTPRGVGWFPHLCSMIDMQGNRSDDFDRFLKLKVEDPAAPALKKLATGGTVDANERAAVALFVALTAARSPEMMKDVMTGYVGNLAASDRAELDAMVKPWCEWTGKPYDRKSHSEFLKPSSFGGIWEWSQSLQRRLLQWEWHLVHTTRDRPFITSDRPVFADWDRERDLRLVSFPVSSEVALIVIAGGKFNEAHDRTNEVYAINLQTMDRASEFVVACKESFPGDDYLTRRVERL</sequence>
<evidence type="ECO:0008006" key="2">
    <source>
        <dbReference type="Google" id="ProtNLM"/>
    </source>
</evidence>
<comment type="caution">
    <text evidence="1">The sequence shown here is derived from an EMBL/GenBank/DDBJ whole genome shotgun (WGS) entry which is preliminary data.</text>
</comment>
<proteinExistence type="predicted"/>
<evidence type="ECO:0000313" key="1">
    <source>
        <dbReference type="EMBL" id="KKM85840.1"/>
    </source>
</evidence>
<dbReference type="Pfam" id="PF14022">
    <property type="entry name" value="DUF4238"/>
    <property type="match status" value="1"/>
</dbReference>
<name>A0A0F9NAT8_9ZZZZ</name>
<protein>
    <recommendedName>
        <fullName evidence="2">DUF4238 domain-containing protein</fullName>
    </recommendedName>
</protein>
<dbReference type="InterPro" id="IPR025332">
    <property type="entry name" value="DUF4238"/>
</dbReference>
<gene>
    <name evidence="1" type="ORF">LCGC14_1285000</name>
</gene>
<reference evidence="1" key="1">
    <citation type="journal article" date="2015" name="Nature">
        <title>Complex archaea that bridge the gap between prokaryotes and eukaryotes.</title>
        <authorList>
            <person name="Spang A."/>
            <person name="Saw J.H."/>
            <person name="Jorgensen S.L."/>
            <person name="Zaremba-Niedzwiedzka K."/>
            <person name="Martijn J."/>
            <person name="Lind A.E."/>
            <person name="van Eijk R."/>
            <person name="Schleper C."/>
            <person name="Guy L."/>
            <person name="Ettema T.J."/>
        </authorList>
    </citation>
    <scope>NUCLEOTIDE SEQUENCE</scope>
</reference>
<organism evidence="1">
    <name type="scientific">marine sediment metagenome</name>
    <dbReference type="NCBI Taxonomy" id="412755"/>
    <lineage>
        <taxon>unclassified sequences</taxon>
        <taxon>metagenomes</taxon>
        <taxon>ecological metagenomes</taxon>
    </lineage>
</organism>
<accession>A0A0F9NAT8</accession>